<evidence type="ECO:0000256" key="2">
    <source>
        <dbReference type="SAM" id="Phobius"/>
    </source>
</evidence>
<feature type="transmembrane region" description="Helical" evidence="2">
    <location>
        <begin position="333"/>
        <end position="351"/>
    </location>
</feature>
<reference evidence="4" key="1">
    <citation type="journal article" date="2015" name="Nat. Genet.">
        <title>The genome and transcriptome of the zoonotic hookworm Ancylostoma ceylanicum identify infection-specific gene families.</title>
        <authorList>
            <person name="Schwarz E.M."/>
            <person name="Hu Y."/>
            <person name="Antoshechkin I."/>
            <person name="Miller M.M."/>
            <person name="Sternberg P.W."/>
            <person name="Aroian R.V."/>
        </authorList>
    </citation>
    <scope>NUCLEOTIDE SEQUENCE</scope>
    <source>
        <strain evidence="4">HY135</strain>
    </source>
</reference>
<feature type="compositionally biased region" description="Low complexity" evidence="1">
    <location>
        <begin position="271"/>
        <end position="292"/>
    </location>
</feature>
<feature type="region of interest" description="Disordered" evidence="1">
    <location>
        <begin position="469"/>
        <end position="521"/>
    </location>
</feature>
<dbReference type="OrthoDB" id="10601498at2759"/>
<keyword evidence="2" id="KW-0812">Transmembrane</keyword>
<name>A0A016UXC5_9BILA</name>
<protein>
    <submittedName>
        <fullName evidence="3">Uncharacterized protein</fullName>
    </submittedName>
</protein>
<keyword evidence="2" id="KW-1133">Transmembrane helix</keyword>
<feature type="compositionally biased region" description="Polar residues" evidence="1">
    <location>
        <begin position="494"/>
        <end position="503"/>
    </location>
</feature>
<evidence type="ECO:0000313" key="3">
    <source>
        <dbReference type="EMBL" id="EYC19432.1"/>
    </source>
</evidence>
<keyword evidence="4" id="KW-1185">Reference proteome</keyword>
<feature type="compositionally biased region" description="Basic and acidic residues" evidence="1">
    <location>
        <begin position="469"/>
        <end position="493"/>
    </location>
</feature>
<comment type="caution">
    <text evidence="3">The sequence shown here is derived from an EMBL/GenBank/DDBJ whole genome shotgun (WGS) entry which is preliminary data.</text>
</comment>
<dbReference type="EMBL" id="JARK01001360">
    <property type="protein sequence ID" value="EYC19432.1"/>
    <property type="molecule type" value="Genomic_DNA"/>
</dbReference>
<feature type="region of interest" description="Disordered" evidence="1">
    <location>
        <begin position="270"/>
        <end position="292"/>
    </location>
</feature>
<feature type="region of interest" description="Disordered" evidence="1">
    <location>
        <begin position="204"/>
        <end position="229"/>
    </location>
</feature>
<keyword evidence="2" id="KW-0472">Membrane</keyword>
<organism evidence="3 4">
    <name type="scientific">Ancylostoma ceylanicum</name>
    <dbReference type="NCBI Taxonomy" id="53326"/>
    <lineage>
        <taxon>Eukaryota</taxon>
        <taxon>Metazoa</taxon>
        <taxon>Ecdysozoa</taxon>
        <taxon>Nematoda</taxon>
        <taxon>Chromadorea</taxon>
        <taxon>Rhabditida</taxon>
        <taxon>Rhabditina</taxon>
        <taxon>Rhabditomorpha</taxon>
        <taxon>Strongyloidea</taxon>
        <taxon>Ancylostomatidae</taxon>
        <taxon>Ancylostomatinae</taxon>
        <taxon>Ancylostoma</taxon>
    </lineage>
</organism>
<sequence length="521" mass="57488">MIPIKFVFKSGRRRYVHFTCSTLGVQRMKPRSCLLCVTVFLQTVWTSYSSTSYSPAQCKISSSKNQERKRPCALFEVKLGKSSCEVVAYHDGELPSGTMAADGRATATRTPFSPNGSLPIFLRTINCGLKDGGKRLECPCWQNCRETVKENLQKWRHAENGERLCRISTLKYLESLNATTIPATTPSTTSSNASFTTTTSTTISTTTNSISTTSTTTRTSPKAPTAASTQEEIHIPFNGPTNPTSTKGEIFIPFNEPTNATTRAEGITVASTVSSNTSTTTTRTSSSTSHTEAGLFTSSLSASVSTNSLSMLQRYNRTEEAEKNLMKRAASNLLVLSVCMTFVLFCQLVFIKLMRTTRRRHYTFTGGRFSEPKKTNNTTITMQPMQQAASSNTIITTTTTLESIAVEKKQPQKAVQLSAESIELKTLNENVGAKRPGMESSKKRHPSQNQKVQLSKMLKSLARTMKEEKTLDLYDHVPKREEQRNGDPSRGKISENNVKNSNGGILGTDTQKDDFFALPKR</sequence>
<evidence type="ECO:0000313" key="4">
    <source>
        <dbReference type="Proteomes" id="UP000024635"/>
    </source>
</evidence>
<dbReference type="AlphaFoldDB" id="A0A016UXC5"/>
<gene>
    <name evidence="3" type="primary">Acey_s0024.g1078</name>
    <name evidence="3" type="ORF">Y032_0024g1078</name>
</gene>
<accession>A0A016UXC5</accession>
<dbReference type="Proteomes" id="UP000024635">
    <property type="component" value="Unassembled WGS sequence"/>
</dbReference>
<evidence type="ECO:0000256" key="1">
    <source>
        <dbReference type="SAM" id="MobiDB-lite"/>
    </source>
</evidence>
<feature type="region of interest" description="Disordered" evidence="1">
    <location>
        <begin position="429"/>
        <end position="453"/>
    </location>
</feature>
<proteinExistence type="predicted"/>